<keyword evidence="1" id="KW-0732">Signal</keyword>
<proteinExistence type="predicted"/>
<comment type="caution">
    <text evidence="3">The sequence shown here is derived from an EMBL/GenBank/DDBJ whole genome shotgun (WGS) entry which is preliminary data.</text>
</comment>
<sequence>MRRAILVVLVLATLPSGLAAARDAEPPQAQATTTISGRGFGHGRGMSQYGAQGAAIAGKNLQQILDFYYPGTAVGKATGNLRIRLTADFTDGVRVVAANNLRLRDLKAGKVYTLPKASTRNQWSIDPYGEHGTRVSSFDAKKRTWTVWRTLKGMAQFEGPGVIALILPTGRQATYRGIIRATDTAGSHLDTVNVLSLETYLRGVVPREAVVTWRPTALQAQAVAARTYAVYHRKRAGNRAYDLCDTIACQVYGGYADEEPSTNAAVTATGGQIRLYRNTPIIAEFSSSNGGATEAGDAPYQLVKTDSWDAYPGNRNPNASWTVTRPTAQLQAAFGVGAIRSLRVIARTGVGPGGGRVLKVEAVGASGKKVLTGDQLRGKLSLRSAWFSFVPPQPIALDMPTTP</sequence>
<name>A0ABP4RUP4_9ACTN</name>
<protein>
    <recommendedName>
        <fullName evidence="2">Sporulation stage II protein D amidase enhancer LytB N-terminal domain-containing protein</fullName>
    </recommendedName>
</protein>
<evidence type="ECO:0000259" key="2">
    <source>
        <dbReference type="Pfam" id="PF08486"/>
    </source>
</evidence>
<feature type="signal peptide" evidence="1">
    <location>
        <begin position="1"/>
        <end position="21"/>
    </location>
</feature>
<dbReference type="PANTHER" id="PTHR30032:SF4">
    <property type="entry name" value="AMIDASE ENHANCER"/>
    <property type="match status" value="1"/>
</dbReference>
<dbReference type="Pfam" id="PF08486">
    <property type="entry name" value="SpoIID"/>
    <property type="match status" value="1"/>
</dbReference>
<evidence type="ECO:0000313" key="3">
    <source>
        <dbReference type="EMBL" id="GAA1660995.1"/>
    </source>
</evidence>
<dbReference type="EMBL" id="BAAANE010000015">
    <property type="protein sequence ID" value="GAA1660995.1"/>
    <property type="molecule type" value="Genomic_DNA"/>
</dbReference>
<organism evidence="3 4">
    <name type="scientific">Kribbella alba</name>
    <dbReference type="NCBI Taxonomy" id="190197"/>
    <lineage>
        <taxon>Bacteria</taxon>
        <taxon>Bacillati</taxon>
        <taxon>Actinomycetota</taxon>
        <taxon>Actinomycetes</taxon>
        <taxon>Propionibacteriales</taxon>
        <taxon>Kribbellaceae</taxon>
        <taxon>Kribbella</taxon>
    </lineage>
</organism>
<dbReference type="NCBIfam" id="TIGR02669">
    <property type="entry name" value="SpoIID_LytB"/>
    <property type="match status" value="1"/>
</dbReference>
<dbReference type="InterPro" id="IPR051922">
    <property type="entry name" value="Bact_Sporulation_Assoc"/>
</dbReference>
<feature type="domain" description="Sporulation stage II protein D amidase enhancer LytB N-terminal" evidence="2">
    <location>
        <begin position="187"/>
        <end position="276"/>
    </location>
</feature>
<reference evidence="4" key="1">
    <citation type="journal article" date="2019" name="Int. J. Syst. Evol. Microbiol.">
        <title>The Global Catalogue of Microorganisms (GCM) 10K type strain sequencing project: providing services to taxonomists for standard genome sequencing and annotation.</title>
        <authorList>
            <consortium name="The Broad Institute Genomics Platform"/>
            <consortium name="The Broad Institute Genome Sequencing Center for Infectious Disease"/>
            <person name="Wu L."/>
            <person name="Ma J."/>
        </authorList>
    </citation>
    <scope>NUCLEOTIDE SEQUENCE [LARGE SCALE GENOMIC DNA]</scope>
    <source>
        <strain evidence="4">JCM 14306</strain>
    </source>
</reference>
<keyword evidence="4" id="KW-1185">Reference proteome</keyword>
<evidence type="ECO:0000256" key="1">
    <source>
        <dbReference type="SAM" id="SignalP"/>
    </source>
</evidence>
<feature type="chain" id="PRO_5046144985" description="Sporulation stage II protein D amidase enhancer LytB N-terminal domain-containing protein" evidence="1">
    <location>
        <begin position="22"/>
        <end position="403"/>
    </location>
</feature>
<accession>A0ABP4RUP4</accession>
<dbReference type="InterPro" id="IPR013693">
    <property type="entry name" value="SpoIID/LytB_N"/>
</dbReference>
<gene>
    <name evidence="3" type="ORF">GCM10009744_63430</name>
</gene>
<dbReference type="RefSeq" id="WP_344116562.1">
    <property type="nucleotide sequence ID" value="NZ_BAAANE010000015.1"/>
</dbReference>
<dbReference type="Proteomes" id="UP001501319">
    <property type="component" value="Unassembled WGS sequence"/>
</dbReference>
<dbReference type="InterPro" id="IPR013486">
    <property type="entry name" value="SpoIID/LytB"/>
</dbReference>
<evidence type="ECO:0000313" key="4">
    <source>
        <dbReference type="Proteomes" id="UP001501319"/>
    </source>
</evidence>
<dbReference type="PANTHER" id="PTHR30032">
    <property type="entry name" value="N-ACETYLMURAMOYL-L-ALANINE AMIDASE-RELATED"/>
    <property type="match status" value="1"/>
</dbReference>